<sequence>MPSSQAPPAGATALDPTAVRPEIADARIVRTTPGELRAVLAALNDEGLTMLLDIGGVDYLERTPRFDVVYHLLRMPTTPATAARIAMPERVRVLCGVPAAAPDVPSVADLWPSADWAEREVFDLFGITFGGHPDLRRIQMPDDWEGHPLRKDYPLRGPASDRSPRPSFALKSNVAARTPAAGRTAAALQKQIAEVRAAASAADAPAQNRSVQAAQSAAHPGASATAGEATPSELAERPVNLKTKDGNLP</sequence>
<comment type="subunit">
    <text evidence="3">NDH-1 is composed of 14 different subunits. Subunits NuoB, C, D, E, F, and G constitute the peripheral sector of the complex.</text>
</comment>
<name>A0AAN2CA15_UNVUL</name>
<keyword evidence="3" id="KW-0874">Quinone</keyword>
<comment type="similarity">
    <text evidence="1 3">Belongs to the complex I 30 kDa subunit family.</text>
</comment>
<dbReference type="PANTHER" id="PTHR10884:SF14">
    <property type="entry name" value="NADH DEHYDROGENASE [UBIQUINONE] IRON-SULFUR PROTEIN 3, MITOCHONDRIAL"/>
    <property type="match status" value="1"/>
</dbReference>
<keyword evidence="2 3" id="KW-0813">Transport</keyword>
<reference evidence="6 7" key="1">
    <citation type="journal article" date="2022" name="ISME Commun">
        <title>Vulcanimicrobium alpinus gen. nov. sp. nov., the first cultivated representative of the candidate phylum 'Eremiobacterota', is a metabolically versatile aerobic anoxygenic phototroph.</title>
        <authorList>
            <person name="Yabe S."/>
            <person name="Muto K."/>
            <person name="Abe K."/>
            <person name="Yokota A."/>
            <person name="Staudigel H."/>
            <person name="Tebo B.M."/>
        </authorList>
    </citation>
    <scope>NUCLEOTIDE SEQUENCE [LARGE SCALE GENOMIC DNA]</scope>
    <source>
        <strain evidence="6 7">WC8-2</strain>
    </source>
</reference>
<evidence type="ECO:0000256" key="4">
    <source>
        <dbReference type="SAM" id="MobiDB-lite"/>
    </source>
</evidence>
<dbReference type="Pfam" id="PF00329">
    <property type="entry name" value="Complex1_30kDa"/>
    <property type="match status" value="1"/>
</dbReference>
<accession>A0AAN2CA15</accession>
<proteinExistence type="inferred from homology"/>
<dbReference type="AlphaFoldDB" id="A0AAN2CA15"/>
<organism evidence="6 7">
    <name type="scientific">Vulcanimicrobium alpinum</name>
    <dbReference type="NCBI Taxonomy" id="3016050"/>
    <lineage>
        <taxon>Bacteria</taxon>
        <taxon>Bacillati</taxon>
        <taxon>Vulcanimicrobiota</taxon>
        <taxon>Vulcanimicrobiia</taxon>
        <taxon>Vulcanimicrobiales</taxon>
        <taxon>Vulcanimicrobiaceae</taxon>
        <taxon>Vulcanimicrobium</taxon>
    </lineage>
</organism>
<dbReference type="GO" id="GO:0005886">
    <property type="term" value="C:plasma membrane"/>
    <property type="evidence" value="ECO:0007669"/>
    <property type="project" value="UniProtKB-SubCell"/>
</dbReference>
<evidence type="ECO:0000259" key="5">
    <source>
        <dbReference type="Pfam" id="PF00329"/>
    </source>
</evidence>
<dbReference type="NCBIfam" id="TIGR01961">
    <property type="entry name" value="NuoC_fam"/>
    <property type="match status" value="1"/>
</dbReference>
<feature type="compositionally biased region" description="Low complexity" evidence="4">
    <location>
        <begin position="195"/>
        <end position="229"/>
    </location>
</feature>
<feature type="region of interest" description="Disordered" evidence="4">
    <location>
        <begin position="195"/>
        <end position="249"/>
    </location>
</feature>
<keyword evidence="3" id="KW-0830">Ubiquinone</keyword>
<evidence type="ECO:0000256" key="3">
    <source>
        <dbReference type="HAMAP-Rule" id="MF_01357"/>
    </source>
</evidence>
<dbReference type="Gene3D" id="3.30.460.80">
    <property type="entry name" value="NADH:ubiquinone oxidoreductase, 30kDa subunit"/>
    <property type="match status" value="1"/>
</dbReference>
<evidence type="ECO:0000313" key="7">
    <source>
        <dbReference type="Proteomes" id="UP001317532"/>
    </source>
</evidence>
<dbReference type="InterPro" id="IPR037232">
    <property type="entry name" value="NADH_quin_OxRdtase_su_C/D-like"/>
</dbReference>
<dbReference type="EMBL" id="AP025523">
    <property type="protein sequence ID" value="BDE07155.1"/>
    <property type="molecule type" value="Genomic_DNA"/>
</dbReference>
<evidence type="ECO:0000256" key="1">
    <source>
        <dbReference type="ARBA" id="ARBA00007569"/>
    </source>
</evidence>
<dbReference type="HAMAP" id="MF_01357">
    <property type="entry name" value="NDH1_NuoC"/>
    <property type="match status" value="1"/>
</dbReference>
<dbReference type="GO" id="GO:0008137">
    <property type="term" value="F:NADH dehydrogenase (ubiquinone) activity"/>
    <property type="evidence" value="ECO:0007669"/>
    <property type="project" value="InterPro"/>
</dbReference>
<dbReference type="PANTHER" id="PTHR10884">
    <property type="entry name" value="NADH DEHYDROGENASE UBIQUINONE IRON-SULFUR PROTEIN 3"/>
    <property type="match status" value="1"/>
</dbReference>
<gene>
    <name evidence="3" type="primary">nuoC</name>
    <name evidence="6" type="ORF">WPS_24310</name>
</gene>
<dbReference type="SUPFAM" id="SSF143243">
    <property type="entry name" value="Nqo5-like"/>
    <property type="match status" value="1"/>
</dbReference>
<dbReference type="InterPro" id="IPR010218">
    <property type="entry name" value="NADH_DH_suC"/>
</dbReference>
<comment type="catalytic activity">
    <reaction evidence="3">
        <text>a quinone + NADH + 5 H(+)(in) = a quinol + NAD(+) + 4 H(+)(out)</text>
        <dbReference type="Rhea" id="RHEA:57888"/>
        <dbReference type="ChEBI" id="CHEBI:15378"/>
        <dbReference type="ChEBI" id="CHEBI:24646"/>
        <dbReference type="ChEBI" id="CHEBI:57540"/>
        <dbReference type="ChEBI" id="CHEBI:57945"/>
        <dbReference type="ChEBI" id="CHEBI:132124"/>
    </reaction>
</comment>
<feature type="region of interest" description="Disordered" evidence="4">
    <location>
        <begin position="148"/>
        <end position="175"/>
    </location>
</feature>
<dbReference type="KEGG" id="vab:WPS_24310"/>
<dbReference type="GO" id="GO:0050136">
    <property type="term" value="F:NADH dehydrogenase (quinone) (non-electrogenic) activity"/>
    <property type="evidence" value="ECO:0007669"/>
    <property type="project" value="UniProtKB-UniRule"/>
</dbReference>
<dbReference type="Proteomes" id="UP001317532">
    <property type="component" value="Chromosome"/>
</dbReference>
<feature type="domain" description="NADH:ubiquinone oxidoreductase 30kDa subunit" evidence="5">
    <location>
        <begin position="30"/>
        <end position="158"/>
    </location>
</feature>
<evidence type="ECO:0000256" key="2">
    <source>
        <dbReference type="ARBA" id="ARBA00022448"/>
    </source>
</evidence>
<keyword evidence="3" id="KW-0472">Membrane</keyword>
<comment type="subcellular location">
    <subcellularLocation>
        <location evidence="3">Cell membrane</location>
        <topology evidence="3">Peripheral membrane protein</topology>
        <orientation evidence="3">Cytoplasmic side</orientation>
    </subcellularLocation>
</comment>
<dbReference type="InterPro" id="IPR001268">
    <property type="entry name" value="NADH_UbQ_OxRdtase_30kDa_su"/>
</dbReference>
<dbReference type="EC" id="7.1.1.-" evidence="3"/>
<dbReference type="GO" id="GO:0048038">
    <property type="term" value="F:quinone binding"/>
    <property type="evidence" value="ECO:0007669"/>
    <property type="project" value="UniProtKB-KW"/>
</dbReference>
<protein>
    <recommendedName>
        <fullName evidence="3">NADH-quinone oxidoreductase subunit C</fullName>
        <ecNumber evidence="3">7.1.1.-</ecNumber>
    </recommendedName>
    <alternativeName>
        <fullName evidence="3">NADH dehydrogenase I subunit C</fullName>
    </alternativeName>
    <alternativeName>
        <fullName evidence="3">NDH-1 subunit C</fullName>
    </alternativeName>
</protein>
<keyword evidence="7" id="KW-1185">Reference proteome</keyword>
<comment type="function">
    <text evidence="3">NDH-1 shuttles electrons from NADH, via FMN and iron-sulfur (Fe-S) centers, to quinones in the respiratory chain. The immediate electron acceptor for the enzyme in this species is believed to be ubiquinone. Couples the redox reaction to proton translocation (for every two electrons transferred, four hydrogen ions are translocated across the cytoplasmic membrane), and thus conserves the redox energy in a proton gradient.</text>
</comment>
<evidence type="ECO:0000313" key="6">
    <source>
        <dbReference type="EMBL" id="BDE07155.1"/>
    </source>
</evidence>
<keyword evidence="3" id="KW-1278">Translocase</keyword>
<keyword evidence="3" id="KW-0520">NAD</keyword>
<keyword evidence="3" id="KW-1003">Cell membrane</keyword>